<dbReference type="AlphaFoldDB" id="Q08WJ5"/>
<feature type="non-terminal residue" evidence="1">
    <location>
        <position position="1"/>
    </location>
</feature>
<dbReference type="Proteomes" id="UP000032702">
    <property type="component" value="Unassembled WGS sequence"/>
</dbReference>
<comment type="caution">
    <text evidence="1">The sequence shown here is derived from an EMBL/GenBank/DDBJ whole genome shotgun (WGS) entry which is preliminary data.</text>
</comment>
<proteinExistence type="predicted"/>
<dbReference type="EMBL" id="AAMD01000101">
    <property type="protein sequence ID" value="EAU64840.1"/>
    <property type="molecule type" value="Genomic_DNA"/>
</dbReference>
<sequence>AACRSVSVRIPPTHAGLRWWPGMAPRGPRCREAAHHLGPALELPHFSPRATPRVFWQTTRVATFLSVIAVVPSWPQ</sequence>
<name>Q08WJ5_STIAD</name>
<protein>
    <submittedName>
        <fullName evidence="1">Uncharacterized protein</fullName>
    </submittedName>
</protein>
<accession>Q08WJ5</accession>
<organism evidence="1 2">
    <name type="scientific">Stigmatella aurantiaca (strain DW4/3-1)</name>
    <dbReference type="NCBI Taxonomy" id="378806"/>
    <lineage>
        <taxon>Bacteria</taxon>
        <taxon>Pseudomonadati</taxon>
        <taxon>Myxococcota</taxon>
        <taxon>Myxococcia</taxon>
        <taxon>Myxococcales</taxon>
        <taxon>Cystobacterineae</taxon>
        <taxon>Archangiaceae</taxon>
        <taxon>Stigmatella</taxon>
    </lineage>
</organism>
<evidence type="ECO:0000313" key="1">
    <source>
        <dbReference type="EMBL" id="EAU64840.1"/>
    </source>
</evidence>
<evidence type="ECO:0000313" key="2">
    <source>
        <dbReference type="Proteomes" id="UP000032702"/>
    </source>
</evidence>
<gene>
    <name evidence="1" type="ORF">STIAU_2323</name>
</gene>
<reference evidence="1 2" key="1">
    <citation type="submission" date="2006-04" db="EMBL/GenBank/DDBJ databases">
        <authorList>
            <person name="Nierman W.C."/>
        </authorList>
    </citation>
    <scope>NUCLEOTIDE SEQUENCE [LARGE SCALE GENOMIC DNA]</scope>
    <source>
        <strain evidence="1 2">DW4/3-1</strain>
    </source>
</reference>